<proteinExistence type="predicted"/>
<dbReference type="STRING" id="1423729.FC80_GL000034"/>
<organism evidence="1 2">
    <name type="scientific">Liquorilactobacillus cacaonum DSM 21116</name>
    <dbReference type="NCBI Taxonomy" id="1423729"/>
    <lineage>
        <taxon>Bacteria</taxon>
        <taxon>Bacillati</taxon>
        <taxon>Bacillota</taxon>
        <taxon>Bacilli</taxon>
        <taxon>Lactobacillales</taxon>
        <taxon>Lactobacillaceae</taxon>
        <taxon>Liquorilactobacillus</taxon>
    </lineage>
</organism>
<dbReference type="AlphaFoldDB" id="A0A0R2CPZ1"/>
<sequence>MSSGTPVLVDLKTITKQNGETSKYERKFKGQVFQMGNSMYLRYNEDDSQESAIVTFKISFDGGIQLIRKTNDMRMQLFFEDNKRIAAVYRTPYGEIPIETVTPVLNVTIDELPLVGNVAINYFLYSNGELLGEYKIRLQFVG</sequence>
<dbReference type="EMBL" id="AYZE01000001">
    <property type="protein sequence ID" value="KRM92946.1"/>
    <property type="molecule type" value="Genomic_DNA"/>
</dbReference>
<protein>
    <recommendedName>
        <fullName evidence="3">DUF1934 domain-containing protein</fullName>
    </recommendedName>
</protein>
<evidence type="ECO:0000313" key="2">
    <source>
        <dbReference type="Proteomes" id="UP000051131"/>
    </source>
</evidence>
<dbReference type="OrthoDB" id="2151645at2"/>
<reference evidence="1 2" key="1">
    <citation type="journal article" date="2015" name="Genome Announc.">
        <title>Expanding the biotechnology potential of lactobacilli through comparative genomics of 213 strains and associated genera.</title>
        <authorList>
            <person name="Sun Z."/>
            <person name="Harris H.M."/>
            <person name="McCann A."/>
            <person name="Guo C."/>
            <person name="Argimon S."/>
            <person name="Zhang W."/>
            <person name="Yang X."/>
            <person name="Jeffery I.B."/>
            <person name="Cooney J.C."/>
            <person name="Kagawa T.F."/>
            <person name="Liu W."/>
            <person name="Song Y."/>
            <person name="Salvetti E."/>
            <person name="Wrobel A."/>
            <person name="Rasinkangas P."/>
            <person name="Parkhill J."/>
            <person name="Rea M.C."/>
            <person name="O'Sullivan O."/>
            <person name="Ritari J."/>
            <person name="Douillard F.P."/>
            <person name="Paul Ross R."/>
            <person name="Yang R."/>
            <person name="Briner A.E."/>
            <person name="Felis G.E."/>
            <person name="de Vos W.M."/>
            <person name="Barrangou R."/>
            <person name="Klaenhammer T.R."/>
            <person name="Caufield P.W."/>
            <person name="Cui Y."/>
            <person name="Zhang H."/>
            <person name="O'Toole P.W."/>
        </authorList>
    </citation>
    <scope>NUCLEOTIDE SEQUENCE [LARGE SCALE GENOMIC DNA]</scope>
    <source>
        <strain evidence="1 2">DSM 21116</strain>
    </source>
</reference>
<gene>
    <name evidence="1" type="ORF">FC80_GL000034</name>
</gene>
<dbReference type="SUPFAM" id="SSF50814">
    <property type="entry name" value="Lipocalins"/>
    <property type="match status" value="1"/>
</dbReference>
<evidence type="ECO:0000313" key="1">
    <source>
        <dbReference type="EMBL" id="KRM92946.1"/>
    </source>
</evidence>
<dbReference type="InterPro" id="IPR015231">
    <property type="entry name" value="DUF1934"/>
</dbReference>
<dbReference type="PATRIC" id="fig|1423729.3.peg.34"/>
<dbReference type="Gene3D" id="2.40.128.20">
    <property type="match status" value="1"/>
</dbReference>
<dbReference type="Proteomes" id="UP000051131">
    <property type="component" value="Unassembled WGS sequence"/>
</dbReference>
<name>A0A0R2CPZ1_9LACO</name>
<dbReference type="RefSeq" id="WP_057828129.1">
    <property type="nucleotide sequence ID" value="NZ_AYZE01000001.1"/>
</dbReference>
<keyword evidence="2" id="KW-1185">Reference proteome</keyword>
<evidence type="ECO:0008006" key="3">
    <source>
        <dbReference type="Google" id="ProtNLM"/>
    </source>
</evidence>
<dbReference type="InterPro" id="IPR012674">
    <property type="entry name" value="Calycin"/>
</dbReference>
<comment type="caution">
    <text evidence="1">The sequence shown here is derived from an EMBL/GenBank/DDBJ whole genome shotgun (WGS) entry which is preliminary data.</text>
</comment>
<dbReference type="Pfam" id="PF09148">
    <property type="entry name" value="DUF1934"/>
    <property type="match status" value="1"/>
</dbReference>
<accession>A0A0R2CPZ1</accession>